<dbReference type="Proteomes" id="UP000698242">
    <property type="component" value="Unassembled WGS sequence"/>
</dbReference>
<dbReference type="InterPro" id="IPR023214">
    <property type="entry name" value="HAD_sf"/>
</dbReference>
<dbReference type="EC" id="2.4.1.14" evidence="2"/>
<gene>
    <name evidence="2" type="ORF">PMES_00770</name>
</gene>
<keyword evidence="2" id="KW-0328">Glycosyltransferase</keyword>
<dbReference type="InterPro" id="IPR036412">
    <property type="entry name" value="HAD-like_sf"/>
</dbReference>
<dbReference type="NCBIfam" id="TIGR01484">
    <property type="entry name" value="HAD-SF-IIB"/>
    <property type="match status" value="1"/>
</dbReference>
<keyword evidence="3" id="KW-1185">Reference proteome</keyword>
<dbReference type="GO" id="GO:0005829">
    <property type="term" value="C:cytosol"/>
    <property type="evidence" value="ECO:0007669"/>
    <property type="project" value="TreeGrafter"/>
</dbReference>
<evidence type="ECO:0000313" key="2">
    <source>
        <dbReference type="EMBL" id="KAF0676973.1"/>
    </source>
</evidence>
<dbReference type="SFLD" id="SFLDG01140">
    <property type="entry name" value="C2.B:_Phosphomannomutase_and_P"/>
    <property type="match status" value="1"/>
</dbReference>
<dbReference type="SFLD" id="SFLDS00003">
    <property type="entry name" value="Haloacid_Dehalogenase"/>
    <property type="match status" value="1"/>
</dbReference>
<dbReference type="Gene3D" id="3.40.50.1000">
    <property type="entry name" value="HAD superfamily/HAD-like"/>
    <property type="match status" value="1"/>
</dbReference>
<dbReference type="Pfam" id="PF05116">
    <property type="entry name" value="S6PP"/>
    <property type="match status" value="1"/>
</dbReference>
<proteinExistence type="predicted"/>
<dbReference type="GO" id="GO:0000287">
    <property type="term" value="F:magnesium ion binding"/>
    <property type="evidence" value="ECO:0007669"/>
    <property type="project" value="TreeGrafter"/>
</dbReference>
<comment type="caution">
    <text evidence="2">The sequence shown here is derived from an EMBL/GenBank/DDBJ whole genome shotgun (WGS) entry which is preliminary data.</text>
</comment>
<reference evidence="2" key="1">
    <citation type="submission" date="2013-03" db="EMBL/GenBank/DDBJ databases">
        <title>Genome Sequence of the Profundibacterium mesophilum strain KAUST100406-0324T from Red Sea, a novel genus in the family Rhodobacteraceae.</title>
        <authorList>
            <person name="Essack M."/>
            <person name="Alam I."/>
            <person name="Lafi F."/>
            <person name="Alawi W."/>
            <person name="Kamanu F."/>
            <person name="Al-Suwailem A."/>
            <person name="Lee O.O."/>
            <person name="Xu Y."/>
            <person name="Bajic V."/>
            <person name="Qian P.-Y."/>
            <person name="Archer J."/>
        </authorList>
    </citation>
    <scope>NUCLEOTIDE SEQUENCE</scope>
    <source>
        <strain evidence="2">KAUST100406-0324</strain>
    </source>
</reference>
<dbReference type="SUPFAM" id="SSF56784">
    <property type="entry name" value="HAD-like"/>
    <property type="match status" value="1"/>
</dbReference>
<dbReference type="GO" id="GO:0046524">
    <property type="term" value="F:sucrose-phosphate synthase activity"/>
    <property type="evidence" value="ECO:0007669"/>
    <property type="project" value="UniProtKB-EC"/>
</dbReference>
<protein>
    <submittedName>
        <fullName evidence="2">Sucrose-phosphate synthase</fullName>
        <ecNumber evidence="2">2.4.1.14</ecNumber>
    </submittedName>
</protein>
<dbReference type="EMBL" id="APKE01000010">
    <property type="protein sequence ID" value="KAF0676973.1"/>
    <property type="molecule type" value="Genomic_DNA"/>
</dbReference>
<feature type="domain" description="Sucrose phosphatase-like" evidence="1">
    <location>
        <begin position="26"/>
        <end position="257"/>
    </location>
</feature>
<dbReference type="GO" id="GO:0016791">
    <property type="term" value="F:phosphatase activity"/>
    <property type="evidence" value="ECO:0007669"/>
    <property type="project" value="TreeGrafter"/>
</dbReference>
<organism evidence="2 3">
    <name type="scientific">Profundibacterium mesophilum KAUST100406-0324</name>
    <dbReference type="NCBI Taxonomy" id="1037889"/>
    <lineage>
        <taxon>Bacteria</taxon>
        <taxon>Pseudomonadati</taxon>
        <taxon>Pseudomonadota</taxon>
        <taxon>Alphaproteobacteria</taxon>
        <taxon>Rhodobacterales</taxon>
        <taxon>Roseobacteraceae</taxon>
        <taxon>Profundibacterium</taxon>
    </lineage>
</organism>
<evidence type="ECO:0000313" key="3">
    <source>
        <dbReference type="Proteomes" id="UP000698242"/>
    </source>
</evidence>
<accession>A0A921P0J5</accession>
<dbReference type="SFLD" id="SFLDG01141">
    <property type="entry name" value="C2.B.1:_Sucrose_Phosphatase_Li"/>
    <property type="match status" value="1"/>
</dbReference>
<dbReference type="PANTHER" id="PTHR10000:SF8">
    <property type="entry name" value="HAD SUPERFAMILY HYDROLASE-LIKE, TYPE 3"/>
    <property type="match status" value="1"/>
</dbReference>
<name>A0A921P0J5_9RHOB</name>
<dbReference type="InterPro" id="IPR006379">
    <property type="entry name" value="HAD-SF_hydro_IIB"/>
</dbReference>
<keyword evidence="2" id="KW-0808">Transferase</keyword>
<dbReference type="Gene3D" id="3.90.1070.10">
    <property type="match status" value="1"/>
</dbReference>
<dbReference type="InterPro" id="IPR006380">
    <property type="entry name" value="SPP-like_dom"/>
</dbReference>
<evidence type="ECO:0000259" key="1">
    <source>
        <dbReference type="Pfam" id="PF05116"/>
    </source>
</evidence>
<dbReference type="AlphaFoldDB" id="A0A921P0J5"/>
<dbReference type="PANTHER" id="PTHR10000">
    <property type="entry name" value="PHOSPHOSERINE PHOSPHATASE"/>
    <property type="match status" value="1"/>
</dbReference>
<sequence length="268" mass="29054">MTSPTSSPSPARTASDLPPSMAEKSFVLATDLDGTFLGGSETHRRRLYDWIEENRASVGLIFVTGRDPKFIAELCEGGVPWPEYVVGDVGTTIASLTNRTVKPIPELEEEIARVWDDSGDKVKEALADQPGITLQPTDFRYRVSYDMDPSAFTRETIDLVREMGFDHIVSDNRYFDVLPHGVSKGPSLKRLVGHLGVSPDRVLCAGDTLNDLSMLESGLPAVAVGGSETALIERIEQMNQVYIAREKGAGGILEAIAALDLHSSVPAP</sequence>